<evidence type="ECO:0000256" key="7">
    <source>
        <dbReference type="ARBA" id="ARBA00044893"/>
    </source>
</evidence>
<dbReference type="Proteomes" id="UP000271241">
    <property type="component" value="Unassembled WGS sequence"/>
</dbReference>
<evidence type="ECO:0000256" key="8">
    <source>
        <dbReference type="ARBA" id="ARBA00044898"/>
    </source>
</evidence>
<feature type="transmembrane region" description="Helical" evidence="20">
    <location>
        <begin position="134"/>
        <end position="156"/>
    </location>
</feature>
<comment type="function">
    <text evidence="17">Lysosomal dipeptide uniporter that selectively exports lysine, arginine or histidine-containing dipeptides with a net positive charge from the lysosome lumen into the cytosol. Could play a role in a specific type of protein O-glycosylation indirectly regulating macrophages migration and tissue invasion. Also essential for liver homeostasis.</text>
</comment>
<protein>
    <recommendedName>
        <fullName evidence="15">Lysosomal dipeptide transporter MFSD1</fullName>
    </recommendedName>
    <alternativeName>
        <fullName evidence="16">Major facilitator superfamily domain-containing protein 1</fullName>
    </alternativeName>
</protein>
<evidence type="ECO:0000256" key="4">
    <source>
        <dbReference type="ARBA" id="ARBA00044881"/>
    </source>
</evidence>
<feature type="transmembrane region" description="Helical" evidence="20">
    <location>
        <begin position="476"/>
        <end position="496"/>
    </location>
</feature>
<comment type="catalytic activity">
    <reaction evidence="12">
        <text>L-histidyl-L-alpha-amino acid(out) = L-histidyl-L-alpha-amino acid(in)</text>
        <dbReference type="Rhea" id="RHEA:79379"/>
        <dbReference type="ChEBI" id="CHEBI:229964"/>
    </reaction>
</comment>
<comment type="catalytic activity">
    <reaction evidence="13">
        <text>L-alanyl-L-lysine(out) = L-alanyl-L-lysine(in)</text>
        <dbReference type="Rhea" id="RHEA:79415"/>
        <dbReference type="ChEBI" id="CHEBI:192470"/>
    </reaction>
</comment>
<evidence type="ECO:0000256" key="19">
    <source>
        <dbReference type="SAM" id="MobiDB-lite"/>
    </source>
</evidence>
<evidence type="ECO:0000256" key="16">
    <source>
        <dbReference type="ARBA" id="ARBA00045018"/>
    </source>
</evidence>
<comment type="catalytic activity">
    <reaction evidence="5">
        <text>L-alpha-aminoacyl-L-histidine(out) = L-alpha-aminoacyl-L-histidine(in)</text>
        <dbReference type="Rhea" id="RHEA:79375"/>
        <dbReference type="ChEBI" id="CHEBI:229967"/>
    </reaction>
</comment>
<feature type="transmembrane region" description="Helical" evidence="20">
    <location>
        <begin position="401"/>
        <end position="422"/>
    </location>
</feature>
<keyword evidence="20" id="KW-0812">Transmembrane</keyword>
<feature type="transmembrane region" description="Helical" evidence="20">
    <location>
        <begin position="106"/>
        <end position="127"/>
    </location>
</feature>
<evidence type="ECO:0000256" key="9">
    <source>
        <dbReference type="ARBA" id="ARBA00044899"/>
    </source>
</evidence>
<comment type="catalytic activity">
    <reaction evidence="4">
        <text>L-alpha-aminoacyl-L-arginine(out) = L-alpha-aminoacyl-L-arginine(in)</text>
        <dbReference type="Rhea" id="RHEA:79367"/>
        <dbReference type="ChEBI" id="CHEBI:229968"/>
    </reaction>
</comment>
<evidence type="ECO:0000256" key="1">
    <source>
        <dbReference type="ARBA" id="ARBA00004141"/>
    </source>
</evidence>
<dbReference type="Pfam" id="PF07690">
    <property type="entry name" value="MFS_1"/>
    <property type="match status" value="1"/>
</dbReference>
<dbReference type="STRING" id="78915.A0A4P9XKH9"/>
<dbReference type="EMBL" id="KZ992910">
    <property type="protein sequence ID" value="RKP06308.1"/>
    <property type="molecule type" value="Genomic_DNA"/>
</dbReference>
<dbReference type="PANTHER" id="PTHR23512:SF12">
    <property type="entry name" value="TRANSPORTER, PUTATIVE (AFU_ORTHOLOGUE AFUA_4G00260)-RELATED"/>
    <property type="match status" value="1"/>
</dbReference>
<dbReference type="OrthoDB" id="424834at2759"/>
<evidence type="ECO:0000256" key="10">
    <source>
        <dbReference type="ARBA" id="ARBA00044900"/>
    </source>
</evidence>
<feature type="transmembrane region" description="Helical" evidence="20">
    <location>
        <begin position="376"/>
        <end position="395"/>
    </location>
</feature>
<keyword evidence="20" id="KW-1133">Transmembrane helix</keyword>
<dbReference type="Gene3D" id="1.20.1250.20">
    <property type="entry name" value="MFS general substrate transporter like domains"/>
    <property type="match status" value="2"/>
</dbReference>
<proteinExistence type="predicted"/>
<evidence type="ECO:0000256" key="18">
    <source>
        <dbReference type="ARBA" id="ARBA00046376"/>
    </source>
</evidence>
<dbReference type="GO" id="GO:0022857">
    <property type="term" value="F:transmembrane transporter activity"/>
    <property type="evidence" value="ECO:0007669"/>
    <property type="project" value="InterPro"/>
</dbReference>
<keyword evidence="20" id="KW-0472">Membrane</keyword>
<dbReference type="InterPro" id="IPR011701">
    <property type="entry name" value="MFS"/>
</dbReference>
<accession>A0A4P9XKH9</accession>
<keyword evidence="22" id="KW-1185">Reference proteome</keyword>
<comment type="catalytic activity">
    <reaction evidence="10">
        <text>L-lysyl-L-lysine(out) = L-lysyl-L-lysine(in)</text>
        <dbReference type="Rhea" id="RHEA:79403"/>
        <dbReference type="ChEBI" id="CHEBI:229956"/>
    </reaction>
</comment>
<comment type="catalytic activity">
    <reaction evidence="2">
        <text>L-lysyl-L-alanine(out) = L-lysyl-L-alanine(in)</text>
        <dbReference type="Rhea" id="RHEA:79399"/>
        <dbReference type="ChEBI" id="CHEBI:229954"/>
    </reaction>
</comment>
<feature type="transmembrane region" description="Helical" evidence="20">
    <location>
        <begin position="218"/>
        <end position="244"/>
    </location>
</feature>
<dbReference type="PANTHER" id="PTHR23512">
    <property type="entry name" value="MAJOR FACILITATOR SUPERFAMILY DOMAIN-CONTAINING PROTEIN 1"/>
    <property type="match status" value="1"/>
</dbReference>
<evidence type="ECO:0000313" key="22">
    <source>
        <dbReference type="Proteomes" id="UP000271241"/>
    </source>
</evidence>
<comment type="subunit">
    <text evidence="18">Homodimer. Interacts with lysosomal protein GLMP (via lumenal domain); the interaction starts while both proteins are still in the endoplasmic reticulum and is required for stabilization of MFSD1 in lysosomes but has no direct effect on its targeting to lysosomes or transporter activity.</text>
</comment>
<evidence type="ECO:0000256" key="5">
    <source>
        <dbReference type="ARBA" id="ARBA00044884"/>
    </source>
</evidence>
<evidence type="ECO:0000256" key="11">
    <source>
        <dbReference type="ARBA" id="ARBA00044903"/>
    </source>
</evidence>
<evidence type="ECO:0000313" key="21">
    <source>
        <dbReference type="EMBL" id="RKP06308.1"/>
    </source>
</evidence>
<dbReference type="SUPFAM" id="SSF103473">
    <property type="entry name" value="MFS general substrate transporter"/>
    <property type="match status" value="1"/>
</dbReference>
<feature type="region of interest" description="Disordered" evidence="19">
    <location>
        <begin position="1"/>
        <end position="56"/>
    </location>
</feature>
<comment type="catalytic activity">
    <reaction evidence="9">
        <text>L-arginyl-L-alpha-amino acid(out) = L-arginyl-L-alpha-amino acid(in)</text>
        <dbReference type="Rhea" id="RHEA:79371"/>
        <dbReference type="ChEBI" id="CHEBI:84315"/>
    </reaction>
</comment>
<evidence type="ECO:0000256" key="13">
    <source>
        <dbReference type="ARBA" id="ARBA00044919"/>
    </source>
</evidence>
<comment type="catalytic activity">
    <reaction evidence="3">
        <text>L-histidyl-glycine(out) = L-histidyl-glycine(in)</text>
        <dbReference type="Rhea" id="RHEA:79395"/>
        <dbReference type="ChEBI" id="CHEBI:229957"/>
    </reaction>
</comment>
<sequence length="497" mass="53932">MQPISTRADNAGDHVELSAYQGRRGSDASDEENEPMRGLVSRPTAKQPAGVHGESSGSTFHWRVRLEAFALSCALGFGSHFAWHLLGPLKEPIKQDLGISNTGFGALQSSLSVLATVTPVLGGMLVDRVGCDEAALLSTSTVLVGLVVLMLSMAFGGFYGSLFGLAMIGVGSNWVTTAQDAAMVRVYPEARGRRHRPAPQPLDPSLGPGKRREHRSEVALMFGLLFSIGKLFSFLSNGVALHLYESLHSVVRVFAVGLLIALGSVLAAMIQWRRRWRWARYVDPAVTAETLRLARIQSAWWDGVGILSPEVRCYLVLEFLLGACWQPFLHLSSNMIKVLYNIEAKHAAWLASITVAIPIVMNPLVGMFLDRTQRRTWAMMAGTMFLLLAFSSMLYSHRDGFASALPPLLVSFSISFTPLAMVTVAPRLVPANRFGLLLGLHRCLENTGAVWVGSIAGPVQDFSLRNGHEDDGTEGYIGVVRLFVLLGLGAFTAACVV</sequence>
<feature type="non-terminal residue" evidence="21">
    <location>
        <position position="497"/>
    </location>
</feature>
<evidence type="ECO:0000256" key="6">
    <source>
        <dbReference type="ARBA" id="ARBA00044891"/>
    </source>
</evidence>
<feature type="transmembrane region" description="Helical" evidence="20">
    <location>
        <begin position="348"/>
        <end position="369"/>
    </location>
</feature>
<evidence type="ECO:0000256" key="2">
    <source>
        <dbReference type="ARBA" id="ARBA00044876"/>
    </source>
</evidence>
<comment type="catalytic activity">
    <reaction evidence="6">
        <text>L-lysyl-L-alpha-amino acid(out) = L-lysyl-L-alpha-amino acid(in)</text>
        <dbReference type="Rhea" id="RHEA:79387"/>
        <dbReference type="ChEBI" id="CHEBI:229965"/>
    </reaction>
</comment>
<comment type="subcellular location">
    <subcellularLocation>
        <location evidence="1">Membrane</location>
        <topology evidence="1">Multi-pass membrane protein</topology>
    </subcellularLocation>
</comment>
<organism evidence="21 22">
    <name type="scientific">Thamnocephalis sphaerospora</name>
    <dbReference type="NCBI Taxonomy" id="78915"/>
    <lineage>
        <taxon>Eukaryota</taxon>
        <taxon>Fungi</taxon>
        <taxon>Fungi incertae sedis</taxon>
        <taxon>Zoopagomycota</taxon>
        <taxon>Zoopagomycotina</taxon>
        <taxon>Zoopagomycetes</taxon>
        <taxon>Zoopagales</taxon>
        <taxon>Sigmoideomycetaceae</taxon>
        <taxon>Thamnocephalis</taxon>
    </lineage>
</organism>
<comment type="catalytic activity">
    <reaction evidence="8">
        <text>L-aspartyl-L-lysine(out) = L-aspartyl-L-lysine(in)</text>
        <dbReference type="Rhea" id="RHEA:79411"/>
        <dbReference type="ChEBI" id="CHEBI:229953"/>
    </reaction>
</comment>
<evidence type="ECO:0000256" key="12">
    <source>
        <dbReference type="ARBA" id="ARBA00044912"/>
    </source>
</evidence>
<evidence type="ECO:0000256" key="20">
    <source>
        <dbReference type="SAM" id="Phobius"/>
    </source>
</evidence>
<gene>
    <name evidence="21" type="ORF">THASP1DRAFT_31869</name>
</gene>
<comment type="catalytic activity">
    <reaction evidence="11">
        <text>L-arginyl-glycine(out) = L-arginyl-glycine(in)</text>
        <dbReference type="Rhea" id="RHEA:79391"/>
        <dbReference type="ChEBI" id="CHEBI:229955"/>
    </reaction>
</comment>
<feature type="transmembrane region" description="Helical" evidence="20">
    <location>
        <begin position="250"/>
        <end position="270"/>
    </location>
</feature>
<dbReference type="InterPro" id="IPR052187">
    <property type="entry name" value="MFSD1"/>
</dbReference>
<dbReference type="InterPro" id="IPR036259">
    <property type="entry name" value="MFS_trans_sf"/>
</dbReference>
<comment type="catalytic activity">
    <reaction evidence="7">
        <text>L-alpha-aminoacyl-L-lysine(out) = L-alpha-aminoacyl-L-lysine(in)</text>
        <dbReference type="Rhea" id="RHEA:79383"/>
        <dbReference type="ChEBI" id="CHEBI:229966"/>
    </reaction>
</comment>
<comment type="catalytic activity">
    <reaction evidence="14">
        <text>L-lysyl-glycine(out) = L-lysyl-glycine(in)</text>
        <dbReference type="Rhea" id="RHEA:79407"/>
        <dbReference type="ChEBI" id="CHEBI:191202"/>
    </reaction>
</comment>
<dbReference type="GO" id="GO:0016020">
    <property type="term" value="C:membrane"/>
    <property type="evidence" value="ECO:0007669"/>
    <property type="project" value="UniProtKB-SubCell"/>
</dbReference>
<name>A0A4P9XKH9_9FUNG</name>
<evidence type="ECO:0000256" key="17">
    <source>
        <dbReference type="ARBA" id="ARBA00045709"/>
    </source>
</evidence>
<dbReference type="AlphaFoldDB" id="A0A4P9XKH9"/>
<evidence type="ECO:0000256" key="14">
    <source>
        <dbReference type="ARBA" id="ARBA00044924"/>
    </source>
</evidence>
<reference evidence="22" key="1">
    <citation type="journal article" date="2018" name="Nat. Microbiol.">
        <title>Leveraging single-cell genomics to expand the fungal tree of life.</title>
        <authorList>
            <person name="Ahrendt S.R."/>
            <person name="Quandt C.A."/>
            <person name="Ciobanu D."/>
            <person name="Clum A."/>
            <person name="Salamov A."/>
            <person name="Andreopoulos B."/>
            <person name="Cheng J.F."/>
            <person name="Woyke T."/>
            <person name="Pelin A."/>
            <person name="Henrissat B."/>
            <person name="Reynolds N.K."/>
            <person name="Benny G.L."/>
            <person name="Smith M.E."/>
            <person name="James T.Y."/>
            <person name="Grigoriev I.V."/>
        </authorList>
    </citation>
    <scope>NUCLEOTIDE SEQUENCE [LARGE SCALE GENOMIC DNA]</scope>
    <source>
        <strain evidence="22">RSA 1356</strain>
    </source>
</reference>
<evidence type="ECO:0000256" key="3">
    <source>
        <dbReference type="ARBA" id="ARBA00044878"/>
    </source>
</evidence>
<evidence type="ECO:0000256" key="15">
    <source>
        <dbReference type="ARBA" id="ARBA00044985"/>
    </source>
</evidence>